<protein>
    <submittedName>
        <fullName evidence="9">MFS sugar transporter</fullName>
    </submittedName>
</protein>
<feature type="domain" description="Major facilitator superfamily (MFS) profile" evidence="8">
    <location>
        <begin position="20"/>
        <end position="400"/>
    </location>
</feature>
<keyword evidence="5 7" id="KW-1133">Transmembrane helix</keyword>
<dbReference type="GO" id="GO:0022857">
    <property type="term" value="F:transmembrane transporter activity"/>
    <property type="evidence" value="ECO:0007669"/>
    <property type="project" value="InterPro"/>
</dbReference>
<name>A0A229P330_9BACL</name>
<keyword evidence="3" id="KW-1003">Cell membrane</keyword>
<feature type="transmembrane region" description="Helical" evidence="7">
    <location>
        <begin position="86"/>
        <end position="112"/>
    </location>
</feature>
<keyword evidence="6 7" id="KW-0472">Membrane</keyword>
<dbReference type="PROSITE" id="PS50850">
    <property type="entry name" value="MFS"/>
    <property type="match status" value="1"/>
</dbReference>
<evidence type="ECO:0000313" key="10">
    <source>
        <dbReference type="Proteomes" id="UP000215145"/>
    </source>
</evidence>
<keyword evidence="10" id="KW-1185">Reference proteome</keyword>
<evidence type="ECO:0000256" key="5">
    <source>
        <dbReference type="ARBA" id="ARBA00022989"/>
    </source>
</evidence>
<evidence type="ECO:0000256" key="1">
    <source>
        <dbReference type="ARBA" id="ARBA00004651"/>
    </source>
</evidence>
<evidence type="ECO:0000256" key="6">
    <source>
        <dbReference type="ARBA" id="ARBA00023136"/>
    </source>
</evidence>
<feature type="transmembrane region" description="Helical" evidence="7">
    <location>
        <begin position="252"/>
        <end position="272"/>
    </location>
</feature>
<reference evidence="9 10" key="1">
    <citation type="submission" date="2017-07" db="EMBL/GenBank/DDBJ databases">
        <title>Paenibacillus herberti R33 genome sequencing and assembly.</title>
        <authorList>
            <person name="Su W."/>
        </authorList>
    </citation>
    <scope>NUCLEOTIDE SEQUENCE [LARGE SCALE GENOMIC DNA]</scope>
    <source>
        <strain evidence="9 10">R33</strain>
    </source>
</reference>
<feature type="transmembrane region" description="Helical" evidence="7">
    <location>
        <begin position="118"/>
        <end position="136"/>
    </location>
</feature>
<evidence type="ECO:0000256" key="7">
    <source>
        <dbReference type="SAM" id="Phobius"/>
    </source>
</evidence>
<dbReference type="Proteomes" id="UP000215145">
    <property type="component" value="Unassembled WGS sequence"/>
</dbReference>
<feature type="transmembrane region" description="Helical" evidence="7">
    <location>
        <begin position="309"/>
        <end position="333"/>
    </location>
</feature>
<evidence type="ECO:0000256" key="4">
    <source>
        <dbReference type="ARBA" id="ARBA00022692"/>
    </source>
</evidence>
<dbReference type="InterPro" id="IPR036259">
    <property type="entry name" value="MFS_trans_sf"/>
</dbReference>
<feature type="transmembrane region" description="Helical" evidence="7">
    <location>
        <begin position="49"/>
        <end position="74"/>
    </location>
</feature>
<keyword evidence="2" id="KW-0813">Transport</keyword>
<feature type="transmembrane region" description="Helical" evidence="7">
    <location>
        <begin position="345"/>
        <end position="364"/>
    </location>
</feature>
<feature type="transmembrane region" description="Helical" evidence="7">
    <location>
        <begin position="219"/>
        <end position="240"/>
    </location>
</feature>
<feature type="transmembrane region" description="Helical" evidence="7">
    <location>
        <begin position="143"/>
        <end position="162"/>
    </location>
</feature>
<feature type="transmembrane region" description="Helical" evidence="7">
    <location>
        <begin position="284"/>
        <end position="303"/>
    </location>
</feature>
<evidence type="ECO:0000259" key="8">
    <source>
        <dbReference type="PROSITE" id="PS50850"/>
    </source>
</evidence>
<evidence type="ECO:0000256" key="2">
    <source>
        <dbReference type="ARBA" id="ARBA00022448"/>
    </source>
</evidence>
<proteinExistence type="predicted"/>
<evidence type="ECO:0000313" key="9">
    <source>
        <dbReference type="EMBL" id="OXM16696.1"/>
    </source>
</evidence>
<feature type="transmembrane region" description="Helical" evidence="7">
    <location>
        <begin position="21"/>
        <end position="43"/>
    </location>
</feature>
<gene>
    <name evidence="9" type="ORF">CGZ75_08560</name>
</gene>
<accession>A0A229P330</accession>
<evidence type="ECO:0000256" key="3">
    <source>
        <dbReference type="ARBA" id="ARBA00022475"/>
    </source>
</evidence>
<dbReference type="PANTHER" id="PTHR43124">
    <property type="entry name" value="PURINE EFFLUX PUMP PBUE"/>
    <property type="match status" value="1"/>
</dbReference>
<feature type="transmembrane region" description="Helical" evidence="7">
    <location>
        <begin position="376"/>
        <end position="396"/>
    </location>
</feature>
<dbReference type="InterPro" id="IPR050189">
    <property type="entry name" value="MFS_Efflux_Transporters"/>
</dbReference>
<dbReference type="AlphaFoldDB" id="A0A229P330"/>
<comment type="caution">
    <text evidence="9">The sequence shown here is derived from an EMBL/GenBank/DDBJ whole genome shotgun (WGS) entry which is preliminary data.</text>
</comment>
<organism evidence="9 10">
    <name type="scientific">Paenibacillus herberti</name>
    <dbReference type="NCBI Taxonomy" id="1619309"/>
    <lineage>
        <taxon>Bacteria</taxon>
        <taxon>Bacillati</taxon>
        <taxon>Bacillota</taxon>
        <taxon>Bacilli</taxon>
        <taxon>Bacillales</taxon>
        <taxon>Paenibacillaceae</taxon>
        <taxon>Paenibacillus</taxon>
    </lineage>
</organism>
<dbReference type="GO" id="GO:0005886">
    <property type="term" value="C:plasma membrane"/>
    <property type="evidence" value="ECO:0007669"/>
    <property type="project" value="UniProtKB-SubCell"/>
</dbReference>
<dbReference type="PANTHER" id="PTHR43124:SF8">
    <property type="entry name" value="INNER MEMBRANE TRANSPORT PROTEIN YDHP"/>
    <property type="match status" value="1"/>
</dbReference>
<dbReference type="RefSeq" id="WP_089523780.1">
    <property type="nucleotide sequence ID" value="NZ_NMUQ01000001.1"/>
</dbReference>
<dbReference type="EMBL" id="NMUQ01000001">
    <property type="protein sequence ID" value="OXM16696.1"/>
    <property type="molecule type" value="Genomic_DNA"/>
</dbReference>
<dbReference type="InterPro" id="IPR020846">
    <property type="entry name" value="MFS_dom"/>
</dbReference>
<dbReference type="Gene3D" id="1.20.1250.20">
    <property type="entry name" value="MFS general substrate transporter like domains"/>
    <property type="match status" value="1"/>
</dbReference>
<dbReference type="Pfam" id="PF07690">
    <property type="entry name" value="MFS_1"/>
    <property type="match status" value="1"/>
</dbReference>
<dbReference type="CDD" id="cd17324">
    <property type="entry name" value="MFS_NepI_like"/>
    <property type="match status" value="1"/>
</dbReference>
<sequence>MNINQPSSSAPQERWGNWFALFALAITFFGVGVTEFISIGILPGVARDFGVSISTAGLIVSMYALGVAVGGPILTSLTAKLNRKKVLLAMIVLFIIGHFITAIAPVFSLVLAGRVLSAFSHGVFFALGSTVAANLVPHNRRGSAIAFVFGGFTIATAIGAPLGTYLSEIYGWRLSFYGITVIGVIALIMSSIAVPNIERSTGEAPSLKEQMKLIKTGKFLLVLAITIIGYGGTFVTFTYLSPILRDLTGFGGTAISFILFLYGVAIAVGNHFGGRLGNNRPVHALFYIFIIQAVILLLFTFTAPSKTMGLINVIGMGLLAFMSVPVLQAYVLTLAERYAPSAIDFASSLNIASFNGGIALGAYVGGVVADGIGLQHTPWVAAIMVGMGVLVTLGSMRLENKYSREQNGIGIKS</sequence>
<keyword evidence="9" id="KW-0762">Sugar transport</keyword>
<dbReference type="SUPFAM" id="SSF103473">
    <property type="entry name" value="MFS general substrate transporter"/>
    <property type="match status" value="1"/>
</dbReference>
<dbReference type="OrthoDB" id="9788453at2"/>
<feature type="transmembrane region" description="Helical" evidence="7">
    <location>
        <begin position="174"/>
        <end position="198"/>
    </location>
</feature>
<keyword evidence="4 7" id="KW-0812">Transmembrane</keyword>
<comment type="subcellular location">
    <subcellularLocation>
        <location evidence="1">Cell membrane</location>
        <topology evidence="1">Multi-pass membrane protein</topology>
    </subcellularLocation>
</comment>
<dbReference type="InterPro" id="IPR011701">
    <property type="entry name" value="MFS"/>
</dbReference>